<dbReference type="GeneID" id="14866863"/>
<keyword evidence="2" id="KW-1185">Reference proteome</keyword>
<reference evidence="2" key="1">
    <citation type="journal article" date="2011" name="Genome Res.">
        <title>Phylogeny-wide analysis of social amoeba genomes highlights ancient origins for complex intercellular communication.</title>
        <authorList>
            <person name="Heidel A.J."/>
            <person name="Lawal H.M."/>
            <person name="Felder M."/>
            <person name="Schilde C."/>
            <person name="Helps N.R."/>
            <person name="Tunggal B."/>
            <person name="Rivero F."/>
            <person name="John U."/>
            <person name="Schleicher M."/>
            <person name="Eichinger L."/>
            <person name="Platzer M."/>
            <person name="Noegel A.A."/>
            <person name="Schaap P."/>
            <person name="Gloeckner G."/>
        </authorList>
    </citation>
    <scope>NUCLEOTIDE SEQUENCE [LARGE SCALE GENOMIC DNA]</scope>
    <source>
        <strain evidence="2">SH3</strain>
    </source>
</reference>
<gene>
    <name evidence="1" type="ORF">DFA_10737</name>
</gene>
<dbReference type="KEGG" id="dfa:DFA_10737"/>
<protein>
    <submittedName>
        <fullName evidence="1">Uncharacterized protein</fullName>
    </submittedName>
</protein>
<evidence type="ECO:0000313" key="2">
    <source>
        <dbReference type="Proteomes" id="UP000007797"/>
    </source>
</evidence>
<organism evidence="1 2">
    <name type="scientific">Cavenderia fasciculata</name>
    <name type="common">Slime mold</name>
    <name type="synonym">Dictyostelium fasciculatum</name>
    <dbReference type="NCBI Taxonomy" id="261658"/>
    <lineage>
        <taxon>Eukaryota</taxon>
        <taxon>Amoebozoa</taxon>
        <taxon>Evosea</taxon>
        <taxon>Eumycetozoa</taxon>
        <taxon>Dictyostelia</taxon>
        <taxon>Acytosteliales</taxon>
        <taxon>Cavenderiaceae</taxon>
        <taxon>Cavenderia</taxon>
    </lineage>
</organism>
<evidence type="ECO:0000313" key="1">
    <source>
        <dbReference type="EMBL" id="EGG14864.1"/>
    </source>
</evidence>
<dbReference type="EMBL" id="GL883027">
    <property type="protein sequence ID" value="EGG14864.1"/>
    <property type="molecule type" value="Genomic_DNA"/>
</dbReference>
<proteinExistence type="predicted"/>
<dbReference type="RefSeq" id="XP_004351380.1">
    <property type="nucleotide sequence ID" value="XM_004351328.1"/>
</dbReference>
<accession>F4QB92</accession>
<dbReference type="Proteomes" id="UP000007797">
    <property type="component" value="Unassembled WGS sequence"/>
</dbReference>
<dbReference type="AlphaFoldDB" id="F4QB92"/>
<sequence>MSSLSHINFDIDSLQEYDHSTGGVKYQKDRVNQLLEREGVMMGGGGDTGGFNDPNRIVDDTPMFQLEQVQYNPKGVHSMTIRVGQPIRD</sequence>
<name>F4QB92_CACFS</name>